<keyword evidence="2" id="KW-1185">Reference proteome</keyword>
<proteinExistence type="predicted"/>
<name>A0A6P7Y9S9_9AMPH</name>
<dbReference type="InParanoid" id="A0A6P7Y9S9"/>
<feature type="compositionally biased region" description="Acidic residues" evidence="1">
    <location>
        <begin position="87"/>
        <end position="103"/>
    </location>
</feature>
<dbReference type="Proteomes" id="UP000515156">
    <property type="component" value="Chromosome 6"/>
</dbReference>
<evidence type="ECO:0000256" key="1">
    <source>
        <dbReference type="SAM" id="MobiDB-lite"/>
    </source>
</evidence>
<feature type="compositionally biased region" description="Basic and acidic residues" evidence="1">
    <location>
        <begin position="104"/>
        <end position="127"/>
    </location>
</feature>
<reference evidence="3" key="1">
    <citation type="submission" date="2025-08" db="UniProtKB">
        <authorList>
            <consortium name="RefSeq"/>
        </authorList>
    </citation>
    <scope>IDENTIFICATION</scope>
</reference>
<protein>
    <submittedName>
        <fullName evidence="3">Uncharacterized protein LOC115471930 isoform X1</fullName>
    </submittedName>
</protein>
<organism evidence="2 3">
    <name type="scientific">Microcaecilia unicolor</name>
    <dbReference type="NCBI Taxonomy" id="1415580"/>
    <lineage>
        <taxon>Eukaryota</taxon>
        <taxon>Metazoa</taxon>
        <taxon>Chordata</taxon>
        <taxon>Craniata</taxon>
        <taxon>Vertebrata</taxon>
        <taxon>Euteleostomi</taxon>
        <taxon>Amphibia</taxon>
        <taxon>Gymnophiona</taxon>
        <taxon>Siphonopidae</taxon>
        <taxon>Microcaecilia</taxon>
    </lineage>
</organism>
<dbReference type="RefSeq" id="XP_030061768.1">
    <property type="nucleotide sequence ID" value="XM_030205908.1"/>
</dbReference>
<accession>A0A6P7Y9S9</accession>
<sequence>MGSGNIVGSWFGGDVMQIIGLKFIRLNWFYSCILTTRRYGVHWEVESLRHLYRRKRCENPAMIQHMRKCIQHQRHPPDRDQPAKEEETGEDELAEEEEEAAEDEPAKKEEKAAEDEPAKEKEEAAGD</sequence>
<gene>
    <name evidence="3" type="primary">LOC115471930</name>
</gene>
<dbReference type="GeneID" id="115471930"/>
<feature type="compositionally biased region" description="Basic and acidic residues" evidence="1">
    <location>
        <begin position="75"/>
        <end position="86"/>
    </location>
</feature>
<dbReference type="AlphaFoldDB" id="A0A6P7Y9S9"/>
<evidence type="ECO:0000313" key="2">
    <source>
        <dbReference type="Proteomes" id="UP000515156"/>
    </source>
</evidence>
<evidence type="ECO:0000313" key="3">
    <source>
        <dbReference type="RefSeq" id="XP_030061768.1"/>
    </source>
</evidence>
<dbReference type="KEGG" id="muo:115471930"/>
<feature type="region of interest" description="Disordered" evidence="1">
    <location>
        <begin position="68"/>
        <end position="127"/>
    </location>
</feature>